<dbReference type="AlphaFoldDB" id="A0A0F9XJY9"/>
<name>A0A0F9XJY9_9ZZZZ</name>
<comment type="caution">
    <text evidence="1">The sequence shown here is derived from an EMBL/GenBank/DDBJ whole genome shotgun (WGS) entry which is preliminary data.</text>
</comment>
<dbReference type="EMBL" id="LAZR01000095">
    <property type="protein sequence ID" value="KKN92378.1"/>
    <property type="molecule type" value="Genomic_DNA"/>
</dbReference>
<organism evidence="1">
    <name type="scientific">marine sediment metagenome</name>
    <dbReference type="NCBI Taxonomy" id="412755"/>
    <lineage>
        <taxon>unclassified sequences</taxon>
        <taxon>metagenomes</taxon>
        <taxon>ecological metagenomes</taxon>
    </lineage>
</organism>
<accession>A0A0F9XJY9</accession>
<sequence length="121" mass="14024">MKRFGLFVCLLFFCGGAEASPATPVDETDPGLVMLYLGFPCEALDDSYSFQYNEAIHLTRHMQYCVEAIENNPDYKYGKLICVYVEMQWDFMNSHLMAVKRARELMCDDGEPKHPQYKIDF</sequence>
<proteinExistence type="predicted"/>
<gene>
    <name evidence="1" type="ORF">LCGC14_0208690</name>
</gene>
<evidence type="ECO:0000313" key="1">
    <source>
        <dbReference type="EMBL" id="KKN92378.1"/>
    </source>
</evidence>
<protein>
    <submittedName>
        <fullName evidence="1">Uncharacterized protein</fullName>
    </submittedName>
</protein>
<reference evidence="1" key="1">
    <citation type="journal article" date="2015" name="Nature">
        <title>Complex archaea that bridge the gap between prokaryotes and eukaryotes.</title>
        <authorList>
            <person name="Spang A."/>
            <person name="Saw J.H."/>
            <person name="Jorgensen S.L."/>
            <person name="Zaremba-Niedzwiedzka K."/>
            <person name="Martijn J."/>
            <person name="Lind A.E."/>
            <person name="van Eijk R."/>
            <person name="Schleper C."/>
            <person name="Guy L."/>
            <person name="Ettema T.J."/>
        </authorList>
    </citation>
    <scope>NUCLEOTIDE SEQUENCE</scope>
</reference>